<dbReference type="PANTHER" id="PTHR42756:SF1">
    <property type="entry name" value="TRANSCRIPTIONAL REPRESSOR OF EMRAB OPERON"/>
    <property type="match status" value="1"/>
</dbReference>
<organism evidence="5 6">
    <name type="scientific">Clostridium frigoris</name>
    <dbReference type="NCBI Taxonomy" id="205327"/>
    <lineage>
        <taxon>Bacteria</taxon>
        <taxon>Bacillati</taxon>
        <taxon>Bacillota</taxon>
        <taxon>Clostridia</taxon>
        <taxon>Eubacteriales</taxon>
        <taxon>Clostridiaceae</taxon>
        <taxon>Clostridium</taxon>
    </lineage>
</organism>
<keyword evidence="3" id="KW-0804">Transcription</keyword>
<accession>A0ABS6BVW9</accession>
<gene>
    <name evidence="5" type="ORF">KPL37_15205</name>
</gene>
<comment type="caution">
    <text evidence="5">The sequence shown here is derived from an EMBL/GenBank/DDBJ whole genome shotgun (WGS) entry which is preliminary data.</text>
</comment>
<name>A0ABS6BVW9_9CLOT</name>
<dbReference type="SMART" id="SM00347">
    <property type="entry name" value="HTH_MARR"/>
    <property type="match status" value="1"/>
</dbReference>
<dbReference type="InterPro" id="IPR000835">
    <property type="entry name" value="HTH_MarR-typ"/>
</dbReference>
<dbReference type="Pfam" id="PF01047">
    <property type="entry name" value="MarR"/>
    <property type="match status" value="1"/>
</dbReference>
<evidence type="ECO:0000256" key="3">
    <source>
        <dbReference type="ARBA" id="ARBA00023163"/>
    </source>
</evidence>
<dbReference type="PROSITE" id="PS50995">
    <property type="entry name" value="HTH_MARR_2"/>
    <property type="match status" value="1"/>
</dbReference>
<evidence type="ECO:0000256" key="2">
    <source>
        <dbReference type="ARBA" id="ARBA00023125"/>
    </source>
</evidence>
<dbReference type="Proteomes" id="UP000776252">
    <property type="component" value="Unassembled WGS sequence"/>
</dbReference>
<dbReference type="PANTHER" id="PTHR42756">
    <property type="entry name" value="TRANSCRIPTIONAL REGULATOR, MARR"/>
    <property type="match status" value="1"/>
</dbReference>
<keyword evidence="1" id="KW-0805">Transcription regulation</keyword>
<sequence length="152" mass="17444">MNDSTKIMELLKEVNNLMDKGLKRYFSKYEITVTQLAVVNILAKKEMVKLSQFSEELKITPTAVSLILDRLEAKEVIERVRSKADKRVVYAKLCDNFKRTHGNLDSNVNSFLALLLSTKKEEEIQKIFEGLELLKNILESSENIISDHISLN</sequence>
<evidence type="ECO:0000313" key="6">
    <source>
        <dbReference type="Proteomes" id="UP000776252"/>
    </source>
</evidence>
<proteinExistence type="predicted"/>
<evidence type="ECO:0000313" key="5">
    <source>
        <dbReference type="EMBL" id="MBU3161071.1"/>
    </source>
</evidence>
<dbReference type="EMBL" id="JAHLDV010000045">
    <property type="protein sequence ID" value="MBU3161071.1"/>
    <property type="molecule type" value="Genomic_DNA"/>
</dbReference>
<evidence type="ECO:0000259" key="4">
    <source>
        <dbReference type="PROSITE" id="PS50995"/>
    </source>
</evidence>
<keyword evidence="6" id="KW-1185">Reference proteome</keyword>
<dbReference type="RefSeq" id="WP_216150726.1">
    <property type="nucleotide sequence ID" value="NZ_JAHLDV010000045.1"/>
</dbReference>
<protein>
    <submittedName>
        <fullName evidence="5">MarR family transcriptional regulator</fullName>
    </submittedName>
</protein>
<evidence type="ECO:0000256" key="1">
    <source>
        <dbReference type="ARBA" id="ARBA00023015"/>
    </source>
</evidence>
<reference evidence="5 6" key="1">
    <citation type="submission" date="2021-06" db="EMBL/GenBank/DDBJ databases">
        <title>Clostridia strains as spoilage organisms.</title>
        <authorList>
            <person name="Wambui J."/>
            <person name="Stephan R."/>
            <person name="Stevens M.J.A."/>
        </authorList>
    </citation>
    <scope>NUCLEOTIDE SEQUENCE [LARGE SCALE GENOMIC DNA]</scope>
    <source>
        <strain evidence="5 6">DSM 14204</strain>
    </source>
</reference>
<feature type="domain" description="HTH marR-type" evidence="4">
    <location>
        <begin position="4"/>
        <end position="136"/>
    </location>
</feature>
<keyword evidence="2" id="KW-0238">DNA-binding</keyword>